<proteinExistence type="predicted"/>
<gene>
    <name evidence="3" type="ORF">CYL18_06440</name>
</gene>
<keyword evidence="1" id="KW-1005">Bacterial flagellum biogenesis</keyword>
<comment type="caution">
    <text evidence="3">The sequence shown here is derived from an EMBL/GenBank/DDBJ whole genome shotgun (WGS) entry which is preliminary data.</text>
</comment>
<sequence length="161" mass="18357">MKKMTVQLIMEKMDGLTKVHMDLLKLSKEKAEAIKQSNLKPFAVIVAKEQKLIQLIDGLEEERGELVRTYLGGSEGTLADCLEKASSYERGMLSEYGKRLLGLVEELRGQNELNRQLIQQSLQFINMNMALLLPEEDTYTYERPEQAGESRQSRSLFDSKA</sequence>
<name>A0A2S7N2M5_9BACI</name>
<dbReference type="Proteomes" id="UP000239663">
    <property type="component" value="Unassembled WGS sequence"/>
</dbReference>
<reference evidence="3 4" key="1">
    <citation type="submission" date="2017-12" db="EMBL/GenBank/DDBJ databases">
        <title>Taxonomic description and draft genome of Pradoshia cofamensis Gen. nov., sp. nov., a thermotolerant bacillale isolated from anterior gut of earthworm Eisenia fetida.</title>
        <authorList>
            <person name="Saha T."/>
            <person name="Chakraborty R."/>
        </authorList>
    </citation>
    <scope>NUCLEOTIDE SEQUENCE [LARGE SCALE GENOMIC DNA]</scope>
    <source>
        <strain evidence="3 4">EAG3</strain>
    </source>
</reference>
<dbReference type="GO" id="GO:0044780">
    <property type="term" value="P:bacterial-type flagellum assembly"/>
    <property type="evidence" value="ECO:0007669"/>
    <property type="project" value="InterPro"/>
</dbReference>
<evidence type="ECO:0008006" key="5">
    <source>
        <dbReference type="Google" id="ProtNLM"/>
    </source>
</evidence>
<evidence type="ECO:0000256" key="2">
    <source>
        <dbReference type="SAM" id="MobiDB-lite"/>
    </source>
</evidence>
<dbReference type="SUPFAM" id="SSF140566">
    <property type="entry name" value="FlgN-like"/>
    <property type="match status" value="1"/>
</dbReference>
<evidence type="ECO:0000256" key="1">
    <source>
        <dbReference type="ARBA" id="ARBA00022795"/>
    </source>
</evidence>
<protein>
    <recommendedName>
        <fullName evidence="5">Flagellar protein FlgN</fullName>
    </recommendedName>
</protein>
<organism evidence="3 4">
    <name type="scientific">Pradoshia eiseniae</name>
    <dbReference type="NCBI Taxonomy" id="2064768"/>
    <lineage>
        <taxon>Bacteria</taxon>
        <taxon>Bacillati</taxon>
        <taxon>Bacillota</taxon>
        <taxon>Bacilli</taxon>
        <taxon>Bacillales</taxon>
        <taxon>Bacillaceae</taxon>
        <taxon>Pradoshia</taxon>
    </lineage>
</organism>
<evidence type="ECO:0000313" key="3">
    <source>
        <dbReference type="EMBL" id="PQD96230.1"/>
    </source>
</evidence>
<keyword evidence="4" id="KW-1185">Reference proteome</keyword>
<accession>A0A2S7N2M5</accession>
<dbReference type="InterPro" id="IPR007809">
    <property type="entry name" value="FlgN-like"/>
</dbReference>
<dbReference type="InterPro" id="IPR036679">
    <property type="entry name" value="FlgN-like_sf"/>
</dbReference>
<dbReference type="AlphaFoldDB" id="A0A2S7N2M5"/>
<dbReference type="Pfam" id="PF05130">
    <property type="entry name" value="FlgN"/>
    <property type="match status" value="1"/>
</dbReference>
<dbReference type="EMBL" id="PKOZ01000002">
    <property type="protein sequence ID" value="PQD96230.1"/>
    <property type="molecule type" value="Genomic_DNA"/>
</dbReference>
<feature type="region of interest" description="Disordered" evidence="2">
    <location>
        <begin position="142"/>
        <end position="161"/>
    </location>
</feature>
<dbReference type="Gene3D" id="1.20.58.300">
    <property type="entry name" value="FlgN-like"/>
    <property type="match status" value="1"/>
</dbReference>
<evidence type="ECO:0000313" key="4">
    <source>
        <dbReference type="Proteomes" id="UP000239663"/>
    </source>
</evidence>